<dbReference type="EMBL" id="KN714671">
    <property type="protein sequence ID" value="KUI54087.1"/>
    <property type="molecule type" value="Genomic_DNA"/>
</dbReference>
<dbReference type="Pfam" id="PF10444">
    <property type="entry name" value="Nbl1_Borealin_N"/>
    <property type="match status" value="1"/>
</dbReference>
<feature type="compositionally biased region" description="Low complexity" evidence="10">
    <location>
        <begin position="151"/>
        <end position="163"/>
    </location>
</feature>
<evidence type="ECO:0000259" key="11">
    <source>
        <dbReference type="Pfam" id="PF10444"/>
    </source>
</evidence>
<evidence type="ECO:0000313" key="13">
    <source>
        <dbReference type="Proteomes" id="UP000078576"/>
    </source>
</evidence>
<feature type="compositionally biased region" description="Polar residues" evidence="10">
    <location>
        <begin position="209"/>
        <end position="222"/>
    </location>
</feature>
<dbReference type="GO" id="GO:0000775">
    <property type="term" value="C:chromosome, centromeric region"/>
    <property type="evidence" value="ECO:0007669"/>
    <property type="project" value="UniProtKB-SubCell"/>
</dbReference>
<dbReference type="PANTHER" id="PTHR16040">
    <property type="entry name" value="AUSTRALIN, ISOFORM A-RELATED"/>
    <property type="match status" value="1"/>
</dbReference>
<reference evidence="13" key="1">
    <citation type="submission" date="2014-12" db="EMBL/GenBank/DDBJ databases">
        <title>Genome Sequence of Valsa Canker Pathogens Uncovers a Specific Adaption of Colonization on Woody Bark.</title>
        <authorList>
            <person name="Yin Z."/>
            <person name="Liu H."/>
            <person name="Gao X."/>
            <person name="Li Z."/>
            <person name="Song N."/>
            <person name="Ke X."/>
            <person name="Dai Q."/>
            <person name="Wu Y."/>
            <person name="Sun Y."/>
            <person name="Xu J.-R."/>
            <person name="Kang Z.K."/>
            <person name="Wang L."/>
            <person name="Huang L."/>
        </authorList>
    </citation>
    <scope>NUCLEOTIDE SEQUENCE [LARGE SCALE GENOMIC DNA]</scope>
    <source>
        <strain evidence="13">SXYL134</strain>
    </source>
</reference>
<dbReference type="InterPro" id="IPR018867">
    <property type="entry name" value="Cell_div_borealin"/>
</dbReference>
<comment type="similarity">
    <text evidence="3">Belongs to the borealin family.</text>
</comment>
<sequence>MAPPRGTKRKSDESVSAGDQVENAQNVTGHMNATKTESLSVAQESPRKRQRTGISFSQKQALIDNLQLEITERARKLRAQYNLQAQGLRTRIEIRVNRIPMALRKAKMGDLADKYKNGQHPQVSKSTPSAFSTSISLPPPVPEKDTPVARQTSQATSHTTTSSKAGPGRPPKQSSEEVLGNDKENLSKAEESEPKKKQRSQPAPEAEPTRQSRVLSPASANVRTLPRTTPGKLLIARSGANTVAGSSSPVKQSSASNLFSNLAEKARSTRPGASPRKQTASASTMASSAGGSARGRKNATATGTGTAKGAATGKTMRRFSGISESSEESISTVVKKATTKGATGAADKEGVPPLTTKRSVIGTIRKGVTGAGAAKKTTAAKTAAPASTATGRVLRKRT</sequence>
<keyword evidence="7" id="KW-0539">Nucleus</keyword>
<feature type="compositionally biased region" description="Polar residues" evidence="10">
    <location>
        <begin position="119"/>
        <end position="136"/>
    </location>
</feature>
<feature type="region of interest" description="Disordered" evidence="10">
    <location>
        <begin position="369"/>
        <end position="398"/>
    </location>
</feature>
<evidence type="ECO:0000256" key="7">
    <source>
        <dbReference type="ARBA" id="ARBA00023242"/>
    </source>
</evidence>
<organism evidence="12 13">
    <name type="scientific">Cytospora mali</name>
    <name type="common">Apple Valsa canker fungus</name>
    <name type="synonym">Valsa mali</name>
    <dbReference type="NCBI Taxonomy" id="578113"/>
    <lineage>
        <taxon>Eukaryota</taxon>
        <taxon>Fungi</taxon>
        <taxon>Dikarya</taxon>
        <taxon>Ascomycota</taxon>
        <taxon>Pezizomycotina</taxon>
        <taxon>Sordariomycetes</taxon>
        <taxon>Sordariomycetidae</taxon>
        <taxon>Diaporthales</taxon>
        <taxon>Cytosporaceae</taxon>
        <taxon>Cytospora</taxon>
    </lineage>
</organism>
<dbReference type="GO" id="GO:0051233">
    <property type="term" value="C:spindle midzone"/>
    <property type="evidence" value="ECO:0007669"/>
    <property type="project" value="TreeGrafter"/>
</dbReference>
<keyword evidence="5" id="KW-0132">Cell division</keyword>
<dbReference type="InterPro" id="IPR018851">
    <property type="entry name" value="Borealin_N"/>
</dbReference>
<dbReference type="GO" id="GO:0032133">
    <property type="term" value="C:chromosome passenger complex"/>
    <property type="evidence" value="ECO:0007669"/>
    <property type="project" value="TreeGrafter"/>
</dbReference>
<keyword evidence="8" id="KW-0131">Cell cycle</keyword>
<feature type="compositionally biased region" description="Basic and acidic residues" evidence="10">
    <location>
        <begin position="180"/>
        <end position="195"/>
    </location>
</feature>
<comment type="subcellular location">
    <subcellularLocation>
        <location evidence="2">Chromosome</location>
        <location evidence="2">Centromere</location>
    </subcellularLocation>
    <subcellularLocation>
        <location evidence="1">Nucleus</location>
    </subcellularLocation>
</comment>
<keyword evidence="6" id="KW-0498">Mitosis</keyword>
<feature type="compositionally biased region" description="Low complexity" evidence="10">
    <location>
        <begin position="279"/>
        <end position="291"/>
    </location>
</feature>
<dbReference type="GO" id="GO:0000070">
    <property type="term" value="P:mitotic sister chromatid segregation"/>
    <property type="evidence" value="ECO:0007669"/>
    <property type="project" value="TreeGrafter"/>
</dbReference>
<feature type="compositionally biased region" description="Low complexity" evidence="10">
    <location>
        <begin position="369"/>
        <end position="391"/>
    </location>
</feature>
<feature type="compositionally biased region" description="Polar residues" evidence="10">
    <location>
        <begin position="22"/>
        <end position="43"/>
    </location>
</feature>
<evidence type="ECO:0000256" key="5">
    <source>
        <dbReference type="ARBA" id="ARBA00022618"/>
    </source>
</evidence>
<keyword evidence="4" id="KW-0158">Chromosome</keyword>
<dbReference type="GO" id="GO:0051301">
    <property type="term" value="P:cell division"/>
    <property type="evidence" value="ECO:0007669"/>
    <property type="project" value="UniProtKB-KW"/>
</dbReference>
<dbReference type="STRING" id="694573.A0A194UQW6"/>
<feature type="domain" description="Borealin N-terminal" evidence="11">
    <location>
        <begin position="58"/>
        <end position="114"/>
    </location>
</feature>
<evidence type="ECO:0000256" key="8">
    <source>
        <dbReference type="ARBA" id="ARBA00023306"/>
    </source>
</evidence>
<dbReference type="GO" id="GO:0005634">
    <property type="term" value="C:nucleus"/>
    <property type="evidence" value="ECO:0007669"/>
    <property type="project" value="UniProtKB-SubCell"/>
</dbReference>
<evidence type="ECO:0000256" key="10">
    <source>
        <dbReference type="SAM" id="MobiDB-lite"/>
    </source>
</evidence>
<feature type="region of interest" description="Disordered" evidence="10">
    <location>
        <begin position="264"/>
        <end position="356"/>
    </location>
</feature>
<dbReference type="Proteomes" id="UP000078576">
    <property type="component" value="Unassembled WGS sequence"/>
</dbReference>
<proteinExistence type="inferred from homology"/>
<evidence type="ECO:0000256" key="4">
    <source>
        <dbReference type="ARBA" id="ARBA00022454"/>
    </source>
</evidence>
<feature type="compositionally biased region" description="Low complexity" evidence="10">
    <location>
        <begin position="298"/>
        <end position="345"/>
    </location>
</feature>
<keyword evidence="9" id="KW-0137">Centromere</keyword>
<accession>A0A194UQW6</accession>
<evidence type="ECO:0000256" key="2">
    <source>
        <dbReference type="ARBA" id="ARBA00004584"/>
    </source>
</evidence>
<evidence type="ECO:0000256" key="9">
    <source>
        <dbReference type="ARBA" id="ARBA00023328"/>
    </source>
</evidence>
<dbReference type="PANTHER" id="PTHR16040:SF7">
    <property type="entry name" value="AUSTRALIN, ISOFORM A-RELATED"/>
    <property type="match status" value="1"/>
</dbReference>
<keyword evidence="13" id="KW-1185">Reference proteome</keyword>
<feature type="region of interest" description="Disordered" evidence="10">
    <location>
        <begin position="114"/>
        <end position="233"/>
    </location>
</feature>
<evidence type="ECO:0000313" key="12">
    <source>
        <dbReference type="EMBL" id="KUI54087.1"/>
    </source>
</evidence>
<evidence type="ECO:0000256" key="1">
    <source>
        <dbReference type="ARBA" id="ARBA00004123"/>
    </source>
</evidence>
<protein>
    <recommendedName>
        <fullName evidence="11">Borealin N-terminal domain-containing protein</fullName>
    </recommendedName>
</protein>
<evidence type="ECO:0000256" key="6">
    <source>
        <dbReference type="ARBA" id="ARBA00022776"/>
    </source>
</evidence>
<feature type="region of interest" description="Disordered" evidence="10">
    <location>
        <begin position="1"/>
        <end position="56"/>
    </location>
</feature>
<dbReference type="AlphaFoldDB" id="A0A194UQW6"/>
<name>A0A194UQW6_CYTMA</name>
<gene>
    <name evidence="12" type="ORF">VP1G_01407</name>
</gene>
<evidence type="ECO:0000256" key="3">
    <source>
        <dbReference type="ARBA" id="ARBA00009914"/>
    </source>
</evidence>
<dbReference type="OrthoDB" id="2392550at2759"/>